<sequence length="156" mass="17688">MNSNSKETIGLAGEYAVAFELCRRGFYAQLTLGNHKKTDILVESTGQLFRVSVKAKTGRQWPKVTGISDTGDLLVFVDFQDKELNELPDFYVLNVPAWKKLVQSIAKNKTDGAKIDNENTLYWEAWENNPKGWRGCAISPSQVLKYKDCWPTQEQP</sequence>
<accession>A0A975F7L3</accession>
<dbReference type="AlphaFoldDB" id="A0A975F7L3"/>
<keyword evidence="2" id="KW-1185">Reference proteome</keyword>
<organism evidence="1 2">
    <name type="scientific">Thiothrix unzii</name>
    <dbReference type="NCBI Taxonomy" id="111769"/>
    <lineage>
        <taxon>Bacteria</taxon>
        <taxon>Pseudomonadati</taxon>
        <taxon>Pseudomonadota</taxon>
        <taxon>Gammaproteobacteria</taxon>
        <taxon>Thiotrichales</taxon>
        <taxon>Thiotrichaceae</taxon>
        <taxon>Thiothrix</taxon>
    </lineage>
</organism>
<dbReference type="RefSeq" id="WP_210218417.1">
    <property type="nucleotide sequence ID" value="NZ_CP072793.1"/>
</dbReference>
<gene>
    <name evidence="1" type="ORF">J9260_14425</name>
</gene>
<evidence type="ECO:0000313" key="2">
    <source>
        <dbReference type="Proteomes" id="UP000672009"/>
    </source>
</evidence>
<dbReference type="KEGG" id="tun:J9260_14425"/>
<reference evidence="1" key="1">
    <citation type="submission" date="2021-04" db="EMBL/GenBank/DDBJ databases">
        <title>Genomics, taxonomy and metabolism of representatives of sulfur bacteria of the genus Thiothrix: Thiothrix fructosivorans QT, Thiothrix unzii A1T and three new species, Thiothrix subterranea sp. nov., Thiothrix litoralis sp. nov. and 'Candidatus Thiothrix anitrata' sp. nov.</title>
        <authorList>
            <person name="Ravin N.V."/>
            <person name="Smolyakov D."/>
            <person name="Rudenko T.S."/>
            <person name="Mardanov A.V."/>
            <person name="Beletsky A.V."/>
            <person name="Markov N.D."/>
            <person name="Fomenkov A.I."/>
            <person name="Roberts R.J."/>
            <person name="Karnachuk O.V."/>
            <person name="Novikov A."/>
            <person name="Grabovich M.Y."/>
        </authorList>
    </citation>
    <scope>NUCLEOTIDE SEQUENCE</scope>
    <source>
        <strain evidence="1">A1</strain>
    </source>
</reference>
<evidence type="ECO:0000313" key="1">
    <source>
        <dbReference type="EMBL" id="QTR52885.1"/>
    </source>
</evidence>
<dbReference type="GO" id="GO:0003676">
    <property type="term" value="F:nucleic acid binding"/>
    <property type="evidence" value="ECO:0007669"/>
    <property type="project" value="InterPro"/>
</dbReference>
<dbReference type="InterPro" id="IPR011856">
    <property type="entry name" value="tRNA_endonuc-like_dom_sf"/>
</dbReference>
<protein>
    <recommendedName>
        <fullName evidence="3">PD(D/E)XK endonuclease domain-containing protein</fullName>
    </recommendedName>
</protein>
<dbReference type="Proteomes" id="UP000672009">
    <property type="component" value="Chromosome"/>
</dbReference>
<name>A0A975F7L3_9GAMM</name>
<dbReference type="Gene3D" id="3.40.1350.10">
    <property type="match status" value="1"/>
</dbReference>
<proteinExistence type="predicted"/>
<dbReference type="EMBL" id="CP072793">
    <property type="protein sequence ID" value="QTR52885.1"/>
    <property type="molecule type" value="Genomic_DNA"/>
</dbReference>
<evidence type="ECO:0008006" key="3">
    <source>
        <dbReference type="Google" id="ProtNLM"/>
    </source>
</evidence>